<dbReference type="AlphaFoldDB" id="A0A0A9B4B3"/>
<name>A0A0A9B4B3_ARUDO</name>
<organism evidence="1">
    <name type="scientific">Arundo donax</name>
    <name type="common">Giant reed</name>
    <name type="synonym">Donax arundinaceus</name>
    <dbReference type="NCBI Taxonomy" id="35708"/>
    <lineage>
        <taxon>Eukaryota</taxon>
        <taxon>Viridiplantae</taxon>
        <taxon>Streptophyta</taxon>
        <taxon>Embryophyta</taxon>
        <taxon>Tracheophyta</taxon>
        <taxon>Spermatophyta</taxon>
        <taxon>Magnoliopsida</taxon>
        <taxon>Liliopsida</taxon>
        <taxon>Poales</taxon>
        <taxon>Poaceae</taxon>
        <taxon>PACMAD clade</taxon>
        <taxon>Arundinoideae</taxon>
        <taxon>Arundineae</taxon>
        <taxon>Arundo</taxon>
    </lineage>
</organism>
<evidence type="ECO:0000313" key="1">
    <source>
        <dbReference type="EMBL" id="JAD58196.1"/>
    </source>
</evidence>
<proteinExistence type="predicted"/>
<reference evidence="1" key="1">
    <citation type="submission" date="2014-09" db="EMBL/GenBank/DDBJ databases">
        <authorList>
            <person name="Magalhaes I.L.F."/>
            <person name="Oliveira U."/>
            <person name="Santos F.R."/>
            <person name="Vidigal T.H.D.A."/>
            <person name="Brescovit A.D."/>
            <person name="Santos A.J."/>
        </authorList>
    </citation>
    <scope>NUCLEOTIDE SEQUENCE</scope>
    <source>
        <tissue evidence="1">Shoot tissue taken approximately 20 cm above the soil surface</tissue>
    </source>
</reference>
<sequence length="55" mass="6132">MEGRPHEPGWASHTGSVCTHLHNDLLCYRHGSPTLVLKSSGQDSPRFFVEGKKRS</sequence>
<dbReference type="EMBL" id="GBRH01239699">
    <property type="protein sequence ID" value="JAD58196.1"/>
    <property type="molecule type" value="Transcribed_RNA"/>
</dbReference>
<reference evidence="1" key="2">
    <citation type="journal article" date="2015" name="Data Brief">
        <title>Shoot transcriptome of the giant reed, Arundo donax.</title>
        <authorList>
            <person name="Barrero R.A."/>
            <person name="Guerrero F.D."/>
            <person name="Moolhuijzen P."/>
            <person name="Goolsby J.A."/>
            <person name="Tidwell J."/>
            <person name="Bellgard S.E."/>
            <person name="Bellgard M.I."/>
        </authorList>
    </citation>
    <scope>NUCLEOTIDE SEQUENCE</scope>
    <source>
        <tissue evidence="1">Shoot tissue taken approximately 20 cm above the soil surface</tissue>
    </source>
</reference>
<accession>A0A0A9B4B3</accession>
<protein>
    <submittedName>
        <fullName evidence="1">Uncharacterized protein</fullName>
    </submittedName>
</protein>